<dbReference type="InterPro" id="IPR010976">
    <property type="entry name" value="B-phosphoglucomutase_hydrolase"/>
</dbReference>
<dbReference type="GO" id="GO:0000287">
    <property type="term" value="F:magnesium ion binding"/>
    <property type="evidence" value="ECO:0007669"/>
    <property type="project" value="InterPro"/>
</dbReference>
<comment type="caution">
    <text evidence="16">The sequence shown here is derived from an EMBL/GenBank/DDBJ whole genome shotgun (WGS) entry which is preliminary data.</text>
</comment>
<gene>
    <name evidence="16" type="primary">pgmB</name>
    <name evidence="16" type="ORF">CKF54_00735</name>
</gene>
<dbReference type="EC" id="5.4.2.6" evidence="10"/>
<feature type="binding site" evidence="13">
    <location>
        <position position="78"/>
    </location>
    <ligand>
        <name>substrate</name>
    </ligand>
</feature>
<dbReference type="SFLD" id="SFLDS00003">
    <property type="entry name" value="Haloacid_Dehalogenase"/>
    <property type="match status" value="1"/>
</dbReference>
<feature type="binding site" evidence="13">
    <location>
        <begin position="116"/>
        <end position="120"/>
    </location>
    <ligand>
        <name>substrate</name>
    </ligand>
</feature>
<dbReference type="GO" id="GO:0005737">
    <property type="term" value="C:cytoplasm"/>
    <property type="evidence" value="ECO:0007669"/>
    <property type="project" value="UniProtKB-SubCell"/>
</dbReference>
<dbReference type="NCBIfam" id="TIGR01509">
    <property type="entry name" value="HAD-SF-IA-v3"/>
    <property type="match status" value="1"/>
</dbReference>
<dbReference type="SFLD" id="SFLDF00046">
    <property type="entry name" value="beta-phosphoglucomutase"/>
    <property type="match status" value="1"/>
</dbReference>
<accession>A0A3A1Y7W0</accession>
<dbReference type="NCBIfam" id="TIGR01990">
    <property type="entry name" value="bPGM"/>
    <property type="match status" value="1"/>
</dbReference>
<evidence type="ECO:0000256" key="6">
    <source>
        <dbReference type="ARBA" id="ARBA00022842"/>
    </source>
</evidence>
<keyword evidence="4" id="KW-0597">Phosphoprotein</keyword>
<dbReference type="FunFam" id="1.10.150.240:FF:000010">
    <property type="entry name" value="Beta-phosphoglucomutase"/>
    <property type="match status" value="1"/>
</dbReference>
<evidence type="ECO:0000256" key="8">
    <source>
        <dbReference type="ARBA" id="ARBA00023277"/>
    </source>
</evidence>
<reference evidence="16 17" key="1">
    <citation type="submission" date="2017-08" db="EMBL/GenBank/DDBJ databases">
        <title>Reclassification of Bisgaard taxon 37 and 44.</title>
        <authorList>
            <person name="Christensen H."/>
        </authorList>
    </citation>
    <scope>NUCLEOTIDE SEQUENCE [LARGE SCALE GENOMIC DNA]</scope>
    <source>
        <strain evidence="16 17">B96_3</strain>
    </source>
</reference>
<dbReference type="Proteomes" id="UP000265691">
    <property type="component" value="Unassembled WGS sequence"/>
</dbReference>
<dbReference type="PRINTS" id="PR00413">
    <property type="entry name" value="HADHALOGNASE"/>
</dbReference>
<evidence type="ECO:0000256" key="1">
    <source>
        <dbReference type="ARBA" id="ARBA00004496"/>
    </source>
</evidence>
<evidence type="ECO:0000313" key="16">
    <source>
        <dbReference type="EMBL" id="RIY34383.1"/>
    </source>
</evidence>
<feature type="binding site" evidence="14">
    <location>
        <position position="9"/>
    </location>
    <ligand>
        <name>Mg(2+)</name>
        <dbReference type="ChEBI" id="CHEBI:18420"/>
    </ligand>
</feature>
<feature type="binding site" evidence="13">
    <location>
        <position position="52"/>
    </location>
    <ligand>
        <name>substrate</name>
    </ligand>
</feature>
<evidence type="ECO:0000256" key="14">
    <source>
        <dbReference type="PIRSR" id="PIRSR610972-3"/>
    </source>
</evidence>
<keyword evidence="7" id="KW-0413">Isomerase</keyword>
<protein>
    <recommendedName>
        <fullName evidence="11">Beta-phosphoglucomutase</fullName>
        <ecNumber evidence="10">5.4.2.6</ecNumber>
    </recommendedName>
</protein>
<evidence type="ECO:0000256" key="3">
    <source>
        <dbReference type="ARBA" id="ARBA00022490"/>
    </source>
</evidence>
<dbReference type="GO" id="GO:0008801">
    <property type="term" value="F:beta-phosphoglucomutase activity"/>
    <property type="evidence" value="ECO:0007669"/>
    <property type="project" value="UniProtKB-EC"/>
</dbReference>
<dbReference type="InterPro" id="IPR006439">
    <property type="entry name" value="HAD-SF_hydro_IA"/>
</dbReference>
<dbReference type="PANTHER" id="PTHR46193">
    <property type="entry name" value="6-PHOSPHOGLUCONATE PHOSPHATASE"/>
    <property type="match status" value="1"/>
</dbReference>
<comment type="catalytic activity">
    <reaction evidence="9">
        <text>beta-D-glucose 1-phosphate = beta-D-glucose 6-phosphate</text>
        <dbReference type="Rhea" id="RHEA:20113"/>
        <dbReference type="ChEBI" id="CHEBI:57684"/>
        <dbReference type="ChEBI" id="CHEBI:58247"/>
        <dbReference type="EC" id="5.4.2.6"/>
    </reaction>
</comment>
<dbReference type="EMBL" id="NRHC01000006">
    <property type="protein sequence ID" value="RIY34383.1"/>
    <property type="molecule type" value="Genomic_DNA"/>
</dbReference>
<evidence type="ECO:0000256" key="12">
    <source>
        <dbReference type="PIRSR" id="PIRSR610972-1"/>
    </source>
</evidence>
<keyword evidence="17" id="KW-1185">Reference proteome</keyword>
<feature type="binding site" evidence="13">
    <location>
        <position position="25"/>
    </location>
    <ligand>
        <name>substrate</name>
    </ligand>
</feature>
<dbReference type="CDD" id="cd02598">
    <property type="entry name" value="HAD_BPGM"/>
    <property type="match status" value="1"/>
</dbReference>
<dbReference type="InterPro" id="IPR051600">
    <property type="entry name" value="Beta-PGM-like"/>
</dbReference>
<evidence type="ECO:0000256" key="4">
    <source>
        <dbReference type="ARBA" id="ARBA00022553"/>
    </source>
</evidence>
<dbReference type="AlphaFoldDB" id="A0A3A1Y7W0"/>
<dbReference type="OrthoDB" id="9800058at2"/>
<evidence type="ECO:0000256" key="11">
    <source>
        <dbReference type="ARBA" id="ARBA00044991"/>
    </source>
</evidence>
<dbReference type="Gene3D" id="3.40.50.1000">
    <property type="entry name" value="HAD superfamily/HAD-like"/>
    <property type="match status" value="1"/>
</dbReference>
<keyword evidence="3" id="KW-0963">Cytoplasm</keyword>
<feature type="binding site" evidence="13">
    <location>
        <begin position="44"/>
        <end position="49"/>
    </location>
    <ligand>
        <name>substrate</name>
    </ligand>
</feature>
<organism evidence="16 17">
    <name type="scientific">Psittacicella hinzii</name>
    <dbReference type="NCBI Taxonomy" id="2028575"/>
    <lineage>
        <taxon>Bacteria</taxon>
        <taxon>Pseudomonadati</taxon>
        <taxon>Pseudomonadota</taxon>
        <taxon>Gammaproteobacteria</taxon>
        <taxon>Pasteurellales</taxon>
        <taxon>Psittacicellaceae</taxon>
        <taxon>Psittacicella</taxon>
    </lineage>
</organism>
<dbReference type="InterPro" id="IPR036412">
    <property type="entry name" value="HAD-like_sf"/>
</dbReference>
<feature type="binding site" evidence="14">
    <location>
        <position position="170"/>
    </location>
    <ligand>
        <name>Mg(2+)</name>
        <dbReference type="ChEBI" id="CHEBI:18420"/>
    </ligand>
</feature>
<dbReference type="Pfam" id="PF00702">
    <property type="entry name" value="Hydrolase"/>
    <property type="match status" value="1"/>
</dbReference>
<evidence type="ECO:0000256" key="9">
    <source>
        <dbReference type="ARBA" id="ARBA00044926"/>
    </source>
</evidence>
<feature type="active site" description="Proton donor/acceptor" evidence="12">
    <location>
        <position position="11"/>
    </location>
</feature>
<keyword evidence="5 14" id="KW-0479">Metal-binding</keyword>
<comment type="similarity">
    <text evidence="2">Belongs to the HAD-like hydrolase superfamily. CbbY/CbbZ/Gph/YieH family.</text>
</comment>
<comment type="cofactor">
    <cofactor evidence="14">
        <name>Mg(2+)</name>
        <dbReference type="ChEBI" id="CHEBI:18420"/>
    </cofactor>
    <text evidence="14">Binds 2 magnesium ions per subunit.</text>
</comment>
<evidence type="ECO:0000256" key="10">
    <source>
        <dbReference type="ARBA" id="ARBA00044968"/>
    </source>
</evidence>
<dbReference type="SUPFAM" id="SSF56784">
    <property type="entry name" value="HAD-like"/>
    <property type="match status" value="1"/>
</dbReference>
<dbReference type="SFLD" id="SFLDG01135">
    <property type="entry name" value="C1.5.6:_HAD__Beta-PGM__Phospha"/>
    <property type="match status" value="1"/>
</dbReference>
<feature type="site" description="Important for catalytic activity and assists the phosphoryl transfer reaction to Asp8 by balancing charge and orienting the reacting groups" evidence="15">
    <location>
        <position position="146"/>
    </location>
</feature>
<feature type="site" description="Important for catalytic activity and assists the phosphoryl transfer reaction to Asp8 by balancing charge and orienting the reacting groups" evidence="15">
    <location>
        <position position="116"/>
    </location>
</feature>
<proteinExistence type="inferred from homology"/>
<feature type="active site" description="Nucleophile" evidence="12">
    <location>
        <position position="9"/>
    </location>
</feature>
<name>A0A3A1Y7W0_9GAMM</name>
<comment type="subcellular location">
    <subcellularLocation>
        <location evidence="1">Cytoplasm</location>
    </subcellularLocation>
</comment>
<dbReference type="Gene3D" id="1.10.150.240">
    <property type="entry name" value="Putative phosphatase, domain 2"/>
    <property type="match status" value="1"/>
</dbReference>
<evidence type="ECO:0000256" key="2">
    <source>
        <dbReference type="ARBA" id="ARBA00006171"/>
    </source>
</evidence>
<sequence length="224" mass="24380">MSFKGVLFDLDGVITDTAEFHYLAWKELADKLGISIDREFNEQLKGVDRDESLRRILAFGGKLEEYDAEQRQALATDKNKEYSKMIAQMTPDNVLPGIVTFLEQLKAAGKKLALASASKNAPAILERLGLSHYFEVIANPTLAKSKPAPDIFLLAAQGLGLEPQECIGIEDSAAGIQAIIDAQALPVGVGSAQNLGENIALVDSTAKLNLQFLEQVWQEAHSQK</sequence>
<dbReference type="NCBIfam" id="TIGR02009">
    <property type="entry name" value="PGMB-YQAB-SF"/>
    <property type="match status" value="1"/>
</dbReference>
<dbReference type="GO" id="GO:0005975">
    <property type="term" value="P:carbohydrate metabolic process"/>
    <property type="evidence" value="ECO:0007669"/>
    <property type="project" value="InterPro"/>
</dbReference>
<feature type="binding site" evidence="14">
    <location>
        <position position="11"/>
    </location>
    <ligand>
        <name>Mg(2+)</name>
        <dbReference type="ChEBI" id="CHEBI:18420"/>
    </ligand>
</feature>
<dbReference type="PANTHER" id="PTHR46193:SF18">
    <property type="entry name" value="HEXITOL PHOSPHATASE B"/>
    <property type="match status" value="1"/>
</dbReference>
<evidence type="ECO:0000313" key="17">
    <source>
        <dbReference type="Proteomes" id="UP000265691"/>
    </source>
</evidence>
<dbReference type="InterPro" id="IPR023198">
    <property type="entry name" value="PGP-like_dom2"/>
</dbReference>
<keyword evidence="6 14" id="KW-0460">Magnesium</keyword>
<dbReference type="SFLD" id="SFLDG01129">
    <property type="entry name" value="C1.5:_HAD__Beta-PGM__Phosphata"/>
    <property type="match status" value="1"/>
</dbReference>
<evidence type="ECO:0000256" key="13">
    <source>
        <dbReference type="PIRSR" id="PIRSR610972-2"/>
    </source>
</evidence>
<feature type="binding site" evidence="13">
    <location>
        <position position="146"/>
    </location>
    <ligand>
        <name>substrate</name>
    </ligand>
</feature>
<evidence type="ECO:0000256" key="15">
    <source>
        <dbReference type="PIRSR" id="PIRSR610972-4"/>
    </source>
</evidence>
<keyword evidence="8" id="KW-0119">Carbohydrate metabolism</keyword>
<dbReference type="InterPro" id="IPR023214">
    <property type="entry name" value="HAD_sf"/>
</dbReference>
<dbReference type="InterPro" id="IPR010972">
    <property type="entry name" value="Beta-PGM"/>
</dbReference>
<feature type="binding site" evidence="13">
    <location>
        <begin position="9"/>
        <end position="11"/>
    </location>
    <ligand>
        <name>substrate</name>
    </ligand>
</feature>
<evidence type="ECO:0000256" key="5">
    <source>
        <dbReference type="ARBA" id="ARBA00022723"/>
    </source>
</evidence>
<feature type="binding site" evidence="14">
    <location>
        <position position="171"/>
    </location>
    <ligand>
        <name>Mg(2+)</name>
        <dbReference type="ChEBI" id="CHEBI:18420"/>
    </ligand>
</feature>
<dbReference type="RefSeq" id="WP_119524366.1">
    <property type="nucleotide sequence ID" value="NZ_NRHC01000006.1"/>
</dbReference>
<evidence type="ECO:0000256" key="7">
    <source>
        <dbReference type="ARBA" id="ARBA00023235"/>
    </source>
</evidence>